<reference evidence="2 3" key="1">
    <citation type="submission" date="2016-12" db="EMBL/GenBank/DDBJ databases">
        <authorList>
            <person name="Song W.-J."/>
            <person name="Kurnit D.M."/>
        </authorList>
    </citation>
    <scope>NUCLEOTIDE SEQUENCE [LARGE SCALE GENOMIC DNA]</scope>
    <source>
        <strain evidence="2 3">CGMCC 1.10808</strain>
    </source>
</reference>
<dbReference type="AlphaFoldDB" id="A0A1M7TRS6"/>
<dbReference type="Pfam" id="PF05437">
    <property type="entry name" value="AzlD"/>
    <property type="match status" value="1"/>
</dbReference>
<dbReference type="OrthoDB" id="6119856at2"/>
<name>A0A1M7TRS6_9RHOB</name>
<dbReference type="STRING" id="1189325.SAMN04488119_10979"/>
<proteinExistence type="predicted"/>
<feature type="transmembrane region" description="Helical" evidence="1">
    <location>
        <begin position="77"/>
        <end position="105"/>
    </location>
</feature>
<sequence length="110" mass="11168">MTPIPDSVFWSATLALGLGTFLIRFSFLGLIGGRPMPGWAMRLLRYVPTAVLPALVAPLIAWPAAAGGQIDPARLAGAAAALMVGAFSGRMLGAVVAGMGALYAAQALMG</sequence>
<feature type="transmembrane region" description="Helical" evidence="1">
    <location>
        <begin position="43"/>
        <end position="65"/>
    </location>
</feature>
<keyword evidence="1" id="KW-0472">Membrane</keyword>
<protein>
    <submittedName>
        <fullName evidence="2">Branched-chain amino acid transport protein</fullName>
    </submittedName>
</protein>
<evidence type="ECO:0000256" key="1">
    <source>
        <dbReference type="SAM" id="Phobius"/>
    </source>
</evidence>
<gene>
    <name evidence="2" type="ORF">SAMN05216200_10943</name>
</gene>
<dbReference type="Proteomes" id="UP000184066">
    <property type="component" value="Unassembled WGS sequence"/>
</dbReference>
<dbReference type="RefSeq" id="WP_072747998.1">
    <property type="nucleotide sequence ID" value="NZ_FOHL01000009.1"/>
</dbReference>
<organism evidence="2 3">
    <name type="scientific">Oceanicella actignis</name>
    <dbReference type="NCBI Taxonomy" id="1189325"/>
    <lineage>
        <taxon>Bacteria</taxon>
        <taxon>Pseudomonadati</taxon>
        <taxon>Pseudomonadota</taxon>
        <taxon>Alphaproteobacteria</taxon>
        <taxon>Rhodobacterales</taxon>
        <taxon>Paracoccaceae</taxon>
        <taxon>Oceanicella</taxon>
    </lineage>
</organism>
<accession>A0A1M7TRS6</accession>
<evidence type="ECO:0000313" key="3">
    <source>
        <dbReference type="Proteomes" id="UP000184066"/>
    </source>
</evidence>
<keyword evidence="3" id="KW-1185">Reference proteome</keyword>
<dbReference type="EMBL" id="FRDL01000009">
    <property type="protein sequence ID" value="SHN73459.1"/>
    <property type="molecule type" value="Genomic_DNA"/>
</dbReference>
<feature type="transmembrane region" description="Helical" evidence="1">
    <location>
        <begin position="12"/>
        <end position="31"/>
    </location>
</feature>
<dbReference type="InterPro" id="IPR008407">
    <property type="entry name" value="Brnchd-chn_aa_trnsp_AzlD"/>
</dbReference>
<evidence type="ECO:0000313" key="2">
    <source>
        <dbReference type="EMBL" id="SHN73459.1"/>
    </source>
</evidence>
<keyword evidence="1" id="KW-1133">Transmembrane helix</keyword>
<keyword evidence="1" id="KW-0812">Transmembrane</keyword>